<evidence type="ECO:0000256" key="1">
    <source>
        <dbReference type="ARBA" id="ARBA00004479"/>
    </source>
</evidence>
<organism evidence="8 9">
    <name type="scientific">Mytilus galloprovincialis</name>
    <name type="common">Mediterranean mussel</name>
    <dbReference type="NCBI Taxonomy" id="29158"/>
    <lineage>
        <taxon>Eukaryota</taxon>
        <taxon>Metazoa</taxon>
        <taxon>Spiralia</taxon>
        <taxon>Lophotrochozoa</taxon>
        <taxon>Mollusca</taxon>
        <taxon>Bivalvia</taxon>
        <taxon>Autobranchia</taxon>
        <taxon>Pteriomorphia</taxon>
        <taxon>Mytilida</taxon>
        <taxon>Mytiloidea</taxon>
        <taxon>Mytilidae</taxon>
        <taxon>Mytilinae</taxon>
        <taxon>Mytilus</taxon>
    </lineage>
</organism>
<protein>
    <submittedName>
        <fullName evidence="8">Uncharacterized protein</fullName>
    </submittedName>
</protein>
<dbReference type="GO" id="GO:0005886">
    <property type="term" value="C:plasma membrane"/>
    <property type="evidence" value="ECO:0007669"/>
    <property type="project" value="TreeGrafter"/>
</dbReference>
<evidence type="ECO:0000256" key="2">
    <source>
        <dbReference type="ARBA" id="ARBA00023136"/>
    </source>
</evidence>
<evidence type="ECO:0000259" key="6">
    <source>
        <dbReference type="PROSITE" id="PS50835"/>
    </source>
</evidence>
<dbReference type="Pfam" id="PF00041">
    <property type="entry name" value="fn3"/>
    <property type="match status" value="1"/>
</dbReference>
<keyword evidence="5" id="KW-0393">Immunoglobulin domain</keyword>
<dbReference type="PROSITE" id="PS50835">
    <property type="entry name" value="IG_LIKE"/>
    <property type="match status" value="2"/>
</dbReference>
<dbReference type="Gene3D" id="2.60.40.10">
    <property type="entry name" value="Immunoglobulins"/>
    <property type="match status" value="5"/>
</dbReference>
<dbReference type="SUPFAM" id="SSF49265">
    <property type="entry name" value="Fibronectin type III"/>
    <property type="match status" value="1"/>
</dbReference>
<name>A0A8B6D5S2_MYTGA</name>
<dbReference type="SUPFAM" id="SSF48726">
    <property type="entry name" value="Immunoglobulin"/>
    <property type="match status" value="3"/>
</dbReference>
<evidence type="ECO:0000256" key="3">
    <source>
        <dbReference type="ARBA" id="ARBA00023157"/>
    </source>
</evidence>
<dbReference type="InterPro" id="IPR013162">
    <property type="entry name" value="CD80_C2-set"/>
</dbReference>
<dbReference type="PROSITE" id="PS50853">
    <property type="entry name" value="FN3"/>
    <property type="match status" value="1"/>
</dbReference>
<dbReference type="GO" id="GO:0098609">
    <property type="term" value="P:cell-cell adhesion"/>
    <property type="evidence" value="ECO:0007669"/>
    <property type="project" value="TreeGrafter"/>
</dbReference>
<dbReference type="SMART" id="SM00060">
    <property type="entry name" value="FN3"/>
    <property type="match status" value="1"/>
</dbReference>
<feature type="non-terminal residue" evidence="8">
    <location>
        <position position="502"/>
    </location>
</feature>
<gene>
    <name evidence="8" type="ORF">MGAL_10B011318</name>
</gene>
<feature type="domain" description="Ig-like" evidence="6">
    <location>
        <begin position="187"/>
        <end position="275"/>
    </location>
</feature>
<dbReference type="CDD" id="cd00063">
    <property type="entry name" value="FN3"/>
    <property type="match status" value="1"/>
</dbReference>
<reference evidence="8" key="1">
    <citation type="submission" date="2018-11" db="EMBL/GenBank/DDBJ databases">
        <authorList>
            <person name="Alioto T."/>
            <person name="Alioto T."/>
        </authorList>
    </citation>
    <scope>NUCLEOTIDE SEQUENCE</scope>
</reference>
<dbReference type="InterPro" id="IPR036179">
    <property type="entry name" value="Ig-like_dom_sf"/>
</dbReference>
<dbReference type="InterPro" id="IPR036116">
    <property type="entry name" value="FN3_sf"/>
</dbReference>
<dbReference type="GO" id="GO:0005911">
    <property type="term" value="C:cell-cell junction"/>
    <property type="evidence" value="ECO:0007669"/>
    <property type="project" value="TreeGrafter"/>
</dbReference>
<accession>A0A8B6D5S2</accession>
<evidence type="ECO:0000256" key="4">
    <source>
        <dbReference type="ARBA" id="ARBA00023180"/>
    </source>
</evidence>
<dbReference type="Proteomes" id="UP000596742">
    <property type="component" value="Unassembled WGS sequence"/>
</dbReference>
<evidence type="ECO:0000313" key="9">
    <source>
        <dbReference type="Proteomes" id="UP000596742"/>
    </source>
</evidence>
<keyword evidence="2" id="KW-0472">Membrane</keyword>
<evidence type="ECO:0000256" key="5">
    <source>
        <dbReference type="ARBA" id="ARBA00023319"/>
    </source>
</evidence>
<dbReference type="EMBL" id="UYJE01002883">
    <property type="protein sequence ID" value="VDI14606.1"/>
    <property type="molecule type" value="Genomic_DNA"/>
</dbReference>
<feature type="domain" description="Ig-like" evidence="6">
    <location>
        <begin position="73"/>
        <end position="182"/>
    </location>
</feature>
<dbReference type="GO" id="GO:0050839">
    <property type="term" value="F:cell adhesion molecule binding"/>
    <property type="evidence" value="ECO:0007669"/>
    <property type="project" value="TreeGrafter"/>
</dbReference>
<comment type="subcellular location">
    <subcellularLocation>
        <location evidence="1">Membrane</location>
        <topology evidence="1">Single-pass type I membrane protein</topology>
    </subcellularLocation>
</comment>
<proteinExistence type="predicted"/>
<dbReference type="AlphaFoldDB" id="A0A8B6D5S2"/>
<dbReference type="PANTHER" id="PTHR11640">
    <property type="entry name" value="NEPHRIN"/>
    <property type="match status" value="1"/>
</dbReference>
<keyword evidence="9" id="KW-1185">Reference proteome</keyword>
<dbReference type="InterPro" id="IPR013783">
    <property type="entry name" value="Ig-like_fold"/>
</dbReference>
<keyword evidence="4" id="KW-0325">Glycoprotein</keyword>
<dbReference type="CDD" id="cd00096">
    <property type="entry name" value="Ig"/>
    <property type="match status" value="1"/>
</dbReference>
<feature type="domain" description="Fibronectin type-III" evidence="7">
    <location>
        <begin position="400"/>
        <end position="502"/>
    </location>
</feature>
<evidence type="ECO:0000313" key="8">
    <source>
        <dbReference type="EMBL" id="VDI14606.1"/>
    </source>
</evidence>
<keyword evidence="3" id="KW-1015">Disulfide bond</keyword>
<dbReference type="InterPro" id="IPR051275">
    <property type="entry name" value="Cell_adhesion_signaling"/>
</dbReference>
<evidence type="ECO:0000259" key="7">
    <source>
        <dbReference type="PROSITE" id="PS50853"/>
    </source>
</evidence>
<comment type="caution">
    <text evidence="8">The sequence shown here is derived from an EMBL/GenBank/DDBJ whole genome shotgun (WGS) entry which is preliminary data.</text>
</comment>
<dbReference type="InterPro" id="IPR003961">
    <property type="entry name" value="FN3_dom"/>
</dbReference>
<sequence length="502" mass="55956">MNNMLEGREGTDLLIRCIAVGGKPPPDVSILDSLLGSRPSKTQEVSYRIPLINRDYHQKSIVCQATSAALDNPRKTTVHIYLNLKSLTPIFNKNQVSTEETAPLTVSCTSYGSRPAATLTWTIGGNDVTSSSTTSPPVRESNDTNTVTSTLTYSVNRTHNKQNIICIASNSIGSVSVSKTLDVKYAPDITVTSPIYTQSDVNRIVTCNPSGNPNSYTYHKWQHKSKYGEIIREFEGNNTLKLPDAEMLIRYQDSGEYVCTASNGIKGRDNRIEQTGSGYVTVNAEPVFTSDTNERLKQFGEINKDVDIYVNVYSIPKFTNFEWSRDGNPLTTHSSVKYKTSSSPTTVRDTIHGKEVQLESYNVTLTIHNLRKEDFVIYTVTIKNGFGNIVNPIILESSSAPEIPGNFSSIKSADTIVTVQWDPNVDWGHKQTFYLQYRVQGLLEWTTILIGEEAINESKRRRTYTLSNLQRGKAYELRMYAENTAGKRSNVTDILIVFTGCS</sequence>
<dbReference type="Pfam" id="PF08205">
    <property type="entry name" value="C2-set_2"/>
    <property type="match status" value="1"/>
</dbReference>
<dbReference type="PANTHER" id="PTHR11640:SF31">
    <property type="entry name" value="IRREGULAR CHIASM C-ROUGHEST PROTEIN-RELATED"/>
    <property type="match status" value="1"/>
</dbReference>
<dbReference type="InterPro" id="IPR007110">
    <property type="entry name" value="Ig-like_dom"/>
</dbReference>
<dbReference type="OrthoDB" id="6140914at2759"/>